<feature type="region of interest" description="Disordered" evidence="10">
    <location>
        <begin position="38"/>
        <end position="62"/>
    </location>
</feature>
<comment type="similarity">
    <text evidence="1">Belongs to the nuclear hormone receptor family.</text>
</comment>
<dbReference type="Proteomes" id="UP001303046">
    <property type="component" value="Unassembled WGS sequence"/>
</dbReference>
<gene>
    <name evidence="13" type="primary">Necator_chrX.g26013</name>
    <name evidence="13" type="ORF">RB195_025847</name>
</gene>
<keyword evidence="2" id="KW-0479">Metal-binding</keyword>
<dbReference type="PROSITE" id="PS51843">
    <property type="entry name" value="NR_LBD"/>
    <property type="match status" value="1"/>
</dbReference>
<evidence type="ECO:0000256" key="7">
    <source>
        <dbReference type="ARBA" id="ARBA00023163"/>
    </source>
</evidence>
<comment type="caution">
    <text evidence="13">The sequence shown here is derived from an EMBL/GenBank/DDBJ whole genome shotgun (WGS) entry which is preliminary data.</text>
</comment>
<evidence type="ECO:0000259" key="12">
    <source>
        <dbReference type="PROSITE" id="PS51843"/>
    </source>
</evidence>
<feature type="domain" description="Nuclear receptor" evidence="11">
    <location>
        <begin position="1"/>
        <end position="32"/>
    </location>
</feature>
<proteinExistence type="inferred from homology"/>
<dbReference type="SMART" id="SM00430">
    <property type="entry name" value="HOLI"/>
    <property type="match status" value="1"/>
</dbReference>
<feature type="domain" description="NR LBD" evidence="12">
    <location>
        <begin position="125"/>
        <end position="375"/>
    </location>
</feature>
<protein>
    <recommendedName>
        <fullName evidence="15">Ligand-binding domain of nuclear hormone receptor</fullName>
    </recommendedName>
</protein>
<evidence type="ECO:0000256" key="1">
    <source>
        <dbReference type="ARBA" id="ARBA00005993"/>
    </source>
</evidence>
<evidence type="ECO:0000259" key="11">
    <source>
        <dbReference type="PROSITE" id="PS51030"/>
    </source>
</evidence>
<dbReference type="EMBL" id="JAVFWL010000006">
    <property type="protein sequence ID" value="KAK6766191.1"/>
    <property type="molecule type" value="Genomic_DNA"/>
</dbReference>
<dbReference type="InterPro" id="IPR013088">
    <property type="entry name" value="Znf_NHR/GATA"/>
</dbReference>
<evidence type="ECO:0000256" key="2">
    <source>
        <dbReference type="ARBA" id="ARBA00022723"/>
    </source>
</evidence>
<keyword evidence="8" id="KW-0675">Receptor</keyword>
<dbReference type="InterPro" id="IPR000536">
    <property type="entry name" value="Nucl_hrmn_rcpt_lig-bd"/>
</dbReference>
<evidence type="ECO:0000256" key="10">
    <source>
        <dbReference type="SAM" id="MobiDB-lite"/>
    </source>
</evidence>
<evidence type="ECO:0000256" key="8">
    <source>
        <dbReference type="ARBA" id="ARBA00023170"/>
    </source>
</evidence>
<evidence type="ECO:0000256" key="3">
    <source>
        <dbReference type="ARBA" id="ARBA00022771"/>
    </source>
</evidence>
<dbReference type="Gene3D" id="1.10.565.10">
    <property type="entry name" value="Retinoid X Receptor"/>
    <property type="match status" value="1"/>
</dbReference>
<organism evidence="13 14">
    <name type="scientific">Necator americanus</name>
    <name type="common">Human hookworm</name>
    <dbReference type="NCBI Taxonomy" id="51031"/>
    <lineage>
        <taxon>Eukaryota</taxon>
        <taxon>Metazoa</taxon>
        <taxon>Ecdysozoa</taxon>
        <taxon>Nematoda</taxon>
        <taxon>Chromadorea</taxon>
        <taxon>Rhabditida</taxon>
        <taxon>Rhabditina</taxon>
        <taxon>Rhabditomorpha</taxon>
        <taxon>Strongyloidea</taxon>
        <taxon>Ancylostomatidae</taxon>
        <taxon>Bunostominae</taxon>
        <taxon>Necator</taxon>
    </lineage>
</organism>
<dbReference type="PROSITE" id="PS51030">
    <property type="entry name" value="NUCLEAR_REC_DBD_2"/>
    <property type="match status" value="1"/>
</dbReference>
<name>A0ABR1EU70_NECAM</name>
<keyword evidence="9" id="KW-0539">Nucleus</keyword>
<keyword evidence="3" id="KW-0863">Zinc-finger</keyword>
<dbReference type="Pfam" id="PF00105">
    <property type="entry name" value="zf-C4"/>
    <property type="match status" value="1"/>
</dbReference>
<dbReference type="Pfam" id="PF00104">
    <property type="entry name" value="Hormone_recep"/>
    <property type="match status" value="1"/>
</dbReference>
<reference evidence="13 14" key="1">
    <citation type="submission" date="2023-08" db="EMBL/GenBank/DDBJ databases">
        <title>A Necator americanus chromosomal reference genome.</title>
        <authorList>
            <person name="Ilik V."/>
            <person name="Petrzelkova K.J."/>
            <person name="Pardy F."/>
            <person name="Fuh T."/>
            <person name="Niatou-Singa F.S."/>
            <person name="Gouil Q."/>
            <person name="Baker L."/>
            <person name="Ritchie M.E."/>
            <person name="Jex A.R."/>
            <person name="Gazzola D."/>
            <person name="Li H."/>
            <person name="Toshio Fujiwara R."/>
            <person name="Zhan B."/>
            <person name="Aroian R.V."/>
            <person name="Pafco B."/>
            <person name="Schwarz E.M."/>
        </authorList>
    </citation>
    <scope>NUCLEOTIDE SEQUENCE [LARGE SCALE GENOMIC DNA]</scope>
    <source>
        <strain evidence="13 14">Aroian</strain>
        <tissue evidence="13">Whole animal</tissue>
    </source>
</reference>
<dbReference type="SUPFAM" id="SSF48508">
    <property type="entry name" value="Nuclear receptor ligand-binding domain"/>
    <property type="match status" value="1"/>
</dbReference>
<sequence length="375" mass="43877">MCEVTQKKRYSCRHCRFQKCVKVGMRKEMVQMGNVQNTIDPYETTKPSSSNPGSIASYSSCSPPEPAYRIPAIVRNDSYQQTNQINAYDSPTNLDVYTNAQMILKAKIDALFDREFNLNSFPYAIPLSVCQQAMIAYTNHSQHWQQCKPGRLREVNVIDVERILLDTYSEIEYLAEFAMSLQPFSQLPKDQKWLLFRNFWPGFSELDRCFQTCKILGYDLNDDRAVFLDGTIMDLKGQVTKLHTVSDLNEEQVIKLMKPSHDLFRELVTYPFKRLRPNEFELLYMVICCMWNVKHIPNVTKETIEVAEQVKNRLAEDVHSYYTYELRTPNYASRLFKMSSIVAAVDKLQERRKEDSQLSRLFNIFKQDIFFSELV</sequence>
<evidence type="ECO:0000313" key="13">
    <source>
        <dbReference type="EMBL" id="KAK6766191.1"/>
    </source>
</evidence>
<evidence type="ECO:0000256" key="4">
    <source>
        <dbReference type="ARBA" id="ARBA00022833"/>
    </source>
</evidence>
<keyword evidence="14" id="KW-1185">Reference proteome</keyword>
<keyword evidence="4" id="KW-0862">Zinc</keyword>
<dbReference type="SUPFAM" id="SSF57716">
    <property type="entry name" value="Glucocorticoid receptor-like (DNA-binding domain)"/>
    <property type="match status" value="1"/>
</dbReference>
<accession>A0ABR1EU70</accession>
<dbReference type="InterPro" id="IPR001628">
    <property type="entry name" value="Znf_hrmn_rcpt"/>
</dbReference>
<evidence type="ECO:0008006" key="15">
    <source>
        <dbReference type="Google" id="ProtNLM"/>
    </source>
</evidence>
<dbReference type="Gene3D" id="3.30.50.10">
    <property type="entry name" value="Erythroid Transcription Factor GATA-1, subunit A"/>
    <property type="match status" value="1"/>
</dbReference>
<dbReference type="PANTHER" id="PTHR45680">
    <property type="entry name" value="NUCLEAR HORMONE RECEPTOR FAMILY"/>
    <property type="match status" value="1"/>
</dbReference>
<evidence type="ECO:0000313" key="14">
    <source>
        <dbReference type="Proteomes" id="UP001303046"/>
    </source>
</evidence>
<keyword evidence="5" id="KW-0805">Transcription regulation</keyword>
<evidence type="ECO:0000256" key="9">
    <source>
        <dbReference type="ARBA" id="ARBA00023242"/>
    </source>
</evidence>
<evidence type="ECO:0000256" key="5">
    <source>
        <dbReference type="ARBA" id="ARBA00023015"/>
    </source>
</evidence>
<dbReference type="PANTHER" id="PTHR45680:SF23">
    <property type="entry name" value="NUCLEAR HORMONE RECEPTOR FAMILY"/>
    <property type="match status" value="1"/>
</dbReference>
<dbReference type="InterPro" id="IPR035500">
    <property type="entry name" value="NHR-like_dom_sf"/>
</dbReference>
<evidence type="ECO:0000256" key="6">
    <source>
        <dbReference type="ARBA" id="ARBA00023125"/>
    </source>
</evidence>
<keyword evidence="6" id="KW-0238">DNA-binding</keyword>
<keyword evidence="7" id="KW-0804">Transcription</keyword>
<dbReference type="InterPro" id="IPR051152">
    <property type="entry name" value="C.elegans_Orphan_NR"/>
</dbReference>